<organism evidence="2 3">
    <name type="scientific">Marichromatium purpuratum 984</name>
    <dbReference type="NCBI Taxonomy" id="765910"/>
    <lineage>
        <taxon>Bacteria</taxon>
        <taxon>Pseudomonadati</taxon>
        <taxon>Pseudomonadota</taxon>
        <taxon>Gammaproteobacteria</taxon>
        <taxon>Chromatiales</taxon>
        <taxon>Chromatiaceae</taxon>
        <taxon>Marichromatium</taxon>
    </lineage>
</organism>
<reference evidence="2 3" key="1">
    <citation type="submission" date="2013-12" db="EMBL/GenBank/DDBJ databases">
        <authorList>
            <consortium name="DOE Joint Genome Institute"/>
            <person name="Bryant D.A."/>
            <person name="Huntemann M."/>
            <person name="Han J."/>
            <person name="Chen A."/>
            <person name="Kyrpides N."/>
            <person name="Mavromatis K."/>
            <person name="Markowitz V."/>
            <person name="Palaniappan K."/>
            <person name="Ivanova N."/>
            <person name="Schaumberg A."/>
            <person name="Pati A."/>
            <person name="Liolios K."/>
            <person name="Nordberg H.P."/>
            <person name="Cantor M.N."/>
            <person name="Hua S.X."/>
            <person name="Woyke T."/>
        </authorList>
    </citation>
    <scope>NUCLEOTIDE SEQUENCE [LARGE SCALE GENOMIC DNA]</scope>
    <source>
        <strain evidence="2 3">984</strain>
    </source>
</reference>
<evidence type="ECO:0000313" key="3">
    <source>
        <dbReference type="Proteomes" id="UP000005275"/>
    </source>
</evidence>
<keyword evidence="1" id="KW-0812">Transmembrane</keyword>
<accession>W0E8L4</accession>
<name>W0E8L4_MARPU</name>
<evidence type="ECO:0000256" key="1">
    <source>
        <dbReference type="SAM" id="Phobius"/>
    </source>
</evidence>
<dbReference type="KEGG" id="mpur:MARPU_12330"/>
<dbReference type="HOGENOM" id="CLU_3009006_0_0_6"/>
<keyword evidence="3" id="KW-1185">Reference proteome</keyword>
<evidence type="ECO:0000313" key="2">
    <source>
        <dbReference type="EMBL" id="AHF05579.1"/>
    </source>
</evidence>
<keyword evidence="1" id="KW-1133">Transmembrane helix</keyword>
<sequence>MTRKLRQEEDGMSTSRGRQALGWLAALAALLAIVVLGTEIGPPVAGETVPACRACP</sequence>
<proteinExistence type="predicted"/>
<dbReference type="Proteomes" id="UP000005275">
    <property type="component" value="Chromosome"/>
</dbReference>
<keyword evidence="1" id="KW-0472">Membrane</keyword>
<dbReference type="AlphaFoldDB" id="W0E8L4"/>
<gene>
    <name evidence="2" type="ORF">MARPU_12330</name>
</gene>
<feature type="transmembrane region" description="Helical" evidence="1">
    <location>
        <begin position="20"/>
        <end position="38"/>
    </location>
</feature>
<dbReference type="EMBL" id="CP007031">
    <property type="protein sequence ID" value="AHF05579.1"/>
    <property type="molecule type" value="Genomic_DNA"/>
</dbReference>
<protein>
    <submittedName>
        <fullName evidence="2">Uncharacterized protein</fullName>
    </submittedName>
</protein>